<dbReference type="GO" id="GO:0016125">
    <property type="term" value="P:sterol metabolic process"/>
    <property type="evidence" value="ECO:0007669"/>
    <property type="project" value="TreeGrafter"/>
</dbReference>
<evidence type="ECO:0000256" key="3">
    <source>
        <dbReference type="ARBA" id="ARBA00022676"/>
    </source>
</evidence>
<dbReference type="Pfam" id="PF06722">
    <property type="entry name" value="EryCIII-like_C"/>
    <property type="match status" value="1"/>
</dbReference>
<dbReference type="FunFam" id="3.40.50.2000:FF:000009">
    <property type="entry name" value="Sterol 3-beta-glucosyltransferase UGT80A2"/>
    <property type="match status" value="1"/>
</dbReference>
<organism evidence="7 8">
    <name type="scientific">Rhizopus stolonifer</name>
    <name type="common">Rhizopus nigricans</name>
    <dbReference type="NCBI Taxonomy" id="4846"/>
    <lineage>
        <taxon>Eukaryota</taxon>
        <taxon>Fungi</taxon>
        <taxon>Fungi incertae sedis</taxon>
        <taxon>Mucoromycota</taxon>
        <taxon>Mucoromycotina</taxon>
        <taxon>Mucoromycetes</taxon>
        <taxon>Mucorales</taxon>
        <taxon>Mucorineae</taxon>
        <taxon>Rhizopodaceae</taxon>
        <taxon>Rhizopus</taxon>
    </lineage>
</organism>
<dbReference type="Pfam" id="PF03033">
    <property type="entry name" value="Glyco_transf_28"/>
    <property type="match status" value="1"/>
</dbReference>
<dbReference type="PANTHER" id="PTHR48050">
    <property type="entry name" value="STEROL 3-BETA-GLUCOSYLTRANSFERASE"/>
    <property type="match status" value="1"/>
</dbReference>
<dbReference type="Pfam" id="PF00169">
    <property type="entry name" value="PH"/>
    <property type="match status" value="1"/>
</dbReference>
<evidence type="ECO:0000259" key="6">
    <source>
        <dbReference type="PROSITE" id="PS50003"/>
    </source>
</evidence>
<proteinExistence type="inferred from homology"/>
<dbReference type="GO" id="GO:0016906">
    <property type="term" value="F:sterol 3-beta-glucosyltransferase activity"/>
    <property type="evidence" value="ECO:0007669"/>
    <property type="project" value="UniProtKB-EC"/>
</dbReference>
<evidence type="ECO:0000313" key="8">
    <source>
        <dbReference type="Proteomes" id="UP000253551"/>
    </source>
</evidence>
<keyword evidence="4 7" id="KW-0808">Transferase</keyword>
<dbReference type="Gene3D" id="2.30.29.30">
    <property type="entry name" value="Pleckstrin-homology domain (PH domain)/Phosphotyrosine-binding domain (PTB)"/>
    <property type="match status" value="1"/>
</dbReference>
<dbReference type="SUPFAM" id="SSF53756">
    <property type="entry name" value="UDP-Glycosyltransferase/glycogen phosphorylase"/>
    <property type="match status" value="1"/>
</dbReference>
<dbReference type="PANTHER" id="PTHR48050:SF25">
    <property type="entry name" value="STEROL 3-BETA-GLUCOSYLTRANSFERASE"/>
    <property type="match status" value="1"/>
</dbReference>
<feature type="compositionally biased region" description="Polar residues" evidence="5">
    <location>
        <begin position="272"/>
        <end position="283"/>
    </location>
</feature>
<protein>
    <recommendedName>
        <fullName evidence="2">sterol 3beta-glucosyltransferase</fullName>
        <ecNumber evidence="2">2.4.1.173</ecNumber>
    </recommendedName>
</protein>
<evidence type="ECO:0000256" key="2">
    <source>
        <dbReference type="ARBA" id="ARBA00012650"/>
    </source>
</evidence>
<gene>
    <name evidence="7" type="primary">ATG26_2</name>
    <name evidence="7" type="ORF">CU098_002473</name>
</gene>
<accession>A0A367KIQ4</accession>
<dbReference type="InterPro" id="IPR004182">
    <property type="entry name" value="GRAM"/>
</dbReference>
<comment type="similarity">
    <text evidence="1">Belongs to the glycosyltransferase 28 family.</text>
</comment>
<dbReference type="GO" id="GO:0005975">
    <property type="term" value="P:carbohydrate metabolic process"/>
    <property type="evidence" value="ECO:0007669"/>
    <property type="project" value="InterPro"/>
</dbReference>
<dbReference type="InterPro" id="IPR011993">
    <property type="entry name" value="PH-like_dom_sf"/>
</dbReference>
<dbReference type="EC" id="2.4.1.173" evidence="2"/>
<dbReference type="STRING" id="4846.A0A367KIQ4"/>
<dbReference type="OrthoDB" id="10261837at2759"/>
<dbReference type="InterPro" id="IPR010610">
    <property type="entry name" value="EryCIII-like_C"/>
</dbReference>
<dbReference type="InterPro" id="IPR002213">
    <property type="entry name" value="UDP_glucos_trans"/>
</dbReference>
<dbReference type="AlphaFoldDB" id="A0A367KIQ4"/>
<keyword evidence="3" id="KW-0328">Glycosyltransferase</keyword>
<dbReference type="PROSITE" id="PS50003">
    <property type="entry name" value="PH_DOMAIN"/>
    <property type="match status" value="1"/>
</dbReference>
<name>A0A367KIQ4_RHIST</name>
<comment type="caution">
    <text evidence="7">The sequence shown here is derived from an EMBL/GenBank/DDBJ whole genome shotgun (WGS) entry which is preliminary data.</text>
</comment>
<dbReference type="InterPro" id="IPR001849">
    <property type="entry name" value="PH_domain"/>
</dbReference>
<evidence type="ECO:0000256" key="1">
    <source>
        <dbReference type="ARBA" id="ARBA00006962"/>
    </source>
</evidence>
<sequence>MSHLEEDKPIPNEEKNNELYLEKVKTMFGLSSEDKFVNRFSCYIIGIVTLPGWLYITTLHICFHASLPKAKRGPRKAGYLTKKNHALSYRYYFELSSHVLSWYESIESKYLPLKSIDLVHVMQIEPYKKFGIRLQTDKDRFVFVADSKVSQKEWLDEMKRGIFLAQHAGNQINIVLSWNQVLSVEKPMVFQFAENIKIKAAEDDINVAYQSIINTWKRIPERQQQPTPVSSFLSFDSFLNNISLAAFPTIFMNRFMNPRYQKEEEEEEMNSKKSATRSQRSDSLSTLKNLITPTYLYNKLNPQDIPNEDSKQAKHRRGSSLGSALFSYGNRPWSFLSERGHINEAWISQSLANIIEKDSIAEKPLDLWQKEQVSANETLNDQFPMLLNLENVEAATHAEYKEWVESYDIEFRSIGGDPGDLMKLCIDNSFLSVSFIREGTKFFYNWLEDLMVSAYEACQGTDILIESPSAMIGVHIAEKLGKFTTSSQELELILLLEIPFFRSMPFPFSRTSKFPHPFASQSTAGGRIYNDMTYVMIDLALWTGTSRYINRFRRNILHLPSTTLDRLELDHVPYLYSFSSSVIHPPKDWPDYIHVTGYWFLEDTREWTPSADLLQFLEAQDPRPIVYIGFGSIIVPDPAETTEIVVQAVLKSKVRAIICKGWSGRHQEEDRSALLDQHAGTIYHCSSVPHSWLFERIQGVVHHGGAGTTAAGLRAGLPTIIKPFFGDQRFWGQHVEELKMGVCIVKLTAEALTQALETITQNKAIVAKAKMIGETIRKVYKKLKFFIY</sequence>
<dbReference type="Gene3D" id="3.40.50.2000">
    <property type="entry name" value="Glycogen Phosphorylase B"/>
    <property type="match status" value="2"/>
</dbReference>
<feature type="domain" description="PH" evidence="6">
    <location>
        <begin position="73"/>
        <end position="163"/>
    </location>
</feature>
<reference evidence="7 8" key="1">
    <citation type="journal article" date="2018" name="G3 (Bethesda)">
        <title>Phylogenetic and Phylogenomic Definition of Rhizopus Species.</title>
        <authorList>
            <person name="Gryganskyi A.P."/>
            <person name="Golan J."/>
            <person name="Dolatabadi S."/>
            <person name="Mondo S."/>
            <person name="Robb S."/>
            <person name="Idnurm A."/>
            <person name="Muszewska A."/>
            <person name="Steczkiewicz K."/>
            <person name="Masonjones S."/>
            <person name="Liao H.L."/>
            <person name="Gajdeczka M.T."/>
            <person name="Anike F."/>
            <person name="Vuek A."/>
            <person name="Anishchenko I.M."/>
            <person name="Voigt K."/>
            <person name="de Hoog G.S."/>
            <person name="Smith M.E."/>
            <person name="Heitman J."/>
            <person name="Vilgalys R."/>
            <person name="Stajich J.E."/>
        </authorList>
    </citation>
    <scope>NUCLEOTIDE SEQUENCE [LARGE SCALE GENOMIC DNA]</scope>
    <source>
        <strain evidence="7 8">LSU 92-RS-03</strain>
    </source>
</reference>
<evidence type="ECO:0000256" key="5">
    <source>
        <dbReference type="SAM" id="MobiDB-lite"/>
    </source>
</evidence>
<evidence type="ECO:0000256" key="4">
    <source>
        <dbReference type="ARBA" id="ARBA00022679"/>
    </source>
</evidence>
<dbReference type="SMART" id="SM00568">
    <property type="entry name" value="GRAM"/>
    <property type="match status" value="1"/>
</dbReference>
<dbReference type="InterPro" id="IPR050426">
    <property type="entry name" value="Glycosyltransferase_28"/>
</dbReference>
<dbReference type="Proteomes" id="UP000253551">
    <property type="component" value="Unassembled WGS sequence"/>
</dbReference>
<dbReference type="SUPFAM" id="SSF50729">
    <property type="entry name" value="PH domain-like"/>
    <property type="match status" value="1"/>
</dbReference>
<keyword evidence="8" id="KW-1185">Reference proteome</keyword>
<dbReference type="CDD" id="cd03784">
    <property type="entry name" value="GT1_Gtf-like"/>
    <property type="match status" value="1"/>
</dbReference>
<dbReference type="InterPro" id="IPR004276">
    <property type="entry name" value="GlycoTrans_28_N"/>
</dbReference>
<evidence type="ECO:0000313" key="7">
    <source>
        <dbReference type="EMBL" id="RCI02105.1"/>
    </source>
</evidence>
<dbReference type="SMART" id="SM00233">
    <property type="entry name" value="PH"/>
    <property type="match status" value="1"/>
</dbReference>
<dbReference type="Pfam" id="PF02893">
    <property type="entry name" value="GRAM"/>
    <property type="match status" value="1"/>
</dbReference>
<dbReference type="EMBL" id="PJQM01001529">
    <property type="protein sequence ID" value="RCI02105.1"/>
    <property type="molecule type" value="Genomic_DNA"/>
</dbReference>
<feature type="region of interest" description="Disordered" evidence="5">
    <location>
        <begin position="262"/>
        <end position="283"/>
    </location>
</feature>